<reference evidence="5" key="1">
    <citation type="submission" date="2016-11" db="UniProtKB">
        <authorList>
            <consortium name="WormBaseParasite"/>
        </authorList>
    </citation>
    <scope>IDENTIFICATION</scope>
</reference>
<dbReference type="Proteomes" id="UP000095287">
    <property type="component" value="Unplaced"/>
</dbReference>
<evidence type="ECO:0000313" key="5">
    <source>
        <dbReference type="WBParaSite" id="L893_g29552.t1"/>
    </source>
</evidence>
<keyword evidence="2" id="KW-0732">Signal</keyword>
<feature type="transmembrane region" description="Helical" evidence="1">
    <location>
        <begin position="402"/>
        <end position="422"/>
    </location>
</feature>
<proteinExistence type="predicted"/>
<dbReference type="GO" id="GO:0004888">
    <property type="term" value="F:transmembrane signaling receptor activity"/>
    <property type="evidence" value="ECO:0007669"/>
    <property type="project" value="InterPro"/>
</dbReference>
<sequence>MQTDRTRGVRSCLSWRMSLQLFQLLNILTLPSQGEQNNEISTVSKTLVELNKNLFKGYDSSVPSSDGNPIIVSSLILIQHIQALDQKQETLKFHADLTMSWIDPRLSWNPSDYNNVQEINVFKHLHNTIWWPHLLIRGVVTSSRKVVDYHNTEAILRHEGLVITTSSITVESKCNMDYTKFPDDVATCVFYMGAPLYSAKTFRFSEEQMIYGNDLFHSNDTAKGTGDFRMVGGDAYVFYMSLSGITRNYTAFVSYNTNHLFLFFRGAKQCVHPVLRAVRSPTATKPNALLPEHVAADLCAQSVRGAIRLCLIFPRFSFASATVAQSHASIIWLFCCLVLQVINATIMIKGLPPNYDTTPLCAKVAMVSMVESCFLLVYRIVMNHLYKATQGRPKEQRLVQRVELGVTVALCLHLVLNFWLILY</sequence>
<keyword evidence="1" id="KW-0472">Membrane</keyword>
<dbReference type="InterPro" id="IPR006201">
    <property type="entry name" value="Neur_channel"/>
</dbReference>
<dbReference type="Gene3D" id="2.70.170.10">
    <property type="entry name" value="Neurotransmitter-gated ion-channel ligand-binding domain"/>
    <property type="match status" value="1"/>
</dbReference>
<dbReference type="CDD" id="cd18989">
    <property type="entry name" value="LGIC_ECD_cation"/>
    <property type="match status" value="1"/>
</dbReference>
<evidence type="ECO:0000313" key="4">
    <source>
        <dbReference type="Proteomes" id="UP000095287"/>
    </source>
</evidence>
<dbReference type="InterPro" id="IPR036734">
    <property type="entry name" value="Neur_chan_lig-bd_sf"/>
</dbReference>
<keyword evidence="4" id="KW-1185">Reference proteome</keyword>
<organism evidence="4 5">
    <name type="scientific">Steinernema glaseri</name>
    <dbReference type="NCBI Taxonomy" id="37863"/>
    <lineage>
        <taxon>Eukaryota</taxon>
        <taxon>Metazoa</taxon>
        <taxon>Ecdysozoa</taxon>
        <taxon>Nematoda</taxon>
        <taxon>Chromadorea</taxon>
        <taxon>Rhabditida</taxon>
        <taxon>Tylenchina</taxon>
        <taxon>Panagrolaimomorpha</taxon>
        <taxon>Strongyloidoidea</taxon>
        <taxon>Steinernematidae</taxon>
        <taxon>Steinernema</taxon>
    </lineage>
</organism>
<accession>A0A1I7ZTV0</accession>
<name>A0A1I7ZTV0_9BILA</name>
<feature type="transmembrane region" description="Helical" evidence="1">
    <location>
        <begin position="330"/>
        <end position="348"/>
    </location>
</feature>
<dbReference type="WBParaSite" id="L893_g29552.t1">
    <property type="protein sequence ID" value="L893_g29552.t1"/>
    <property type="gene ID" value="L893_g29552"/>
</dbReference>
<keyword evidence="1" id="KW-1133">Transmembrane helix</keyword>
<keyword evidence="1" id="KW-0812">Transmembrane</keyword>
<dbReference type="SUPFAM" id="SSF63712">
    <property type="entry name" value="Nicotinic receptor ligand binding domain-like"/>
    <property type="match status" value="1"/>
</dbReference>
<dbReference type="Pfam" id="PF02931">
    <property type="entry name" value="Neur_chan_LBD"/>
    <property type="match status" value="1"/>
</dbReference>
<feature type="transmembrane region" description="Helical" evidence="1">
    <location>
        <begin position="360"/>
        <end position="381"/>
    </location>
</feature>
<dbReference type="GO" id="GO:0016020">
    <property type="term" value="C:membrane"/>
    <property type="evidence" value="ECO:0007669"/>
    <property type="project" value="InterPro"/>
</dbReference>
<feature type="chain" id="PRO_5009313899" evidence="2">
    <location>
        <begin position="35"/>
        <end position="423"/>
    </location>
</feature>
<dbReference type="AlphaFoldDB" id="A0A1I7ZTV0"/>
<feature type="signal peptide" evidence="2">
    <location>
        <begin position="1"/>
        <end position="34"/>
    </location>
</feature>
<dbReference type="PANTHER" id="PTHR18945">
    <property type="entry name" value="NEUROTRANSMITTER GATED ION CHANNEL"/>
    <property type="match status" value="1"/>
</dbReference>
<protein>
    <submittedName>
        <fullName evidence="5">Neur_chan_LBD domain-containing protein</fullName>
    </submittedName>
</protein>
<feature type="domain" description="Neurotransmitter-gated ion-channel ligand-binding" evidence="3">
    <location>
        <begin position="50"/>
        <end position="204"/>
    </location>
</feature>
<dbReference type="InterPro" id="IPR006202">
    <property type="entry name" value="Neur_chan_lig-bd"/>
</dbReference>
<evidence type="ECO:0000259" key="3">
    <source>
        <dbReference type="Pfam" id="PF02931"/>
    </source>
</evidence>
<evidence type="ECO:0000256" key="2">
    <source>
        <dbReference type="SAM" id="SignalP"/>
    </source>
</evidence>
<evidence type="ECO:0000256" key="1">
    <source>
        <dbReference type="SAM" id="Phobius"/>
    </source>
</evidence>
<dbReference type="GO" id="GO:0005230">
    <property type="term" value="F:extracellular ligand-gated monoatomic ion channel activity"/>
    <property type="evidence" value="ECO:0007669"/>
    <property type="project" value="InterPro"/>
</dbReference>